<accession>A0ABQ2GM03</accession>
<dbReference type="GO" id="GO:0016829">
    <property type="term" value="F:lyase activity"/>
    <property type="evidence" value="ECO:0007669"/>
    <property type="project" value="UniProtKB-KW"/>
</dbReference>
<comment type="function">
    <text evidence="1">Catalyzes the deamination of various vicinal amino-alcohols to oxo compounds. Allows this organism to utilize ethanolamine as the sole source of nitrogen and carbon in the presence of vitamin B12.</text>
</comment>
<feature type="binding site" evidence="1">
    <location>
        <position position="378"/>
    </location>
    <ligand>
        <name>substrate</name>
    </ligand>
</feature>
<keyword evidence="1" id="KW-0846">Cobalamin</keyword>
<keyword evidence="1" id="KW-0170">Cobalt</keyword>
<comment type="cofactor">
    <cofactor evidence="1">
        <name>adenosylcob(III)alamin</name>
        <dbReference type="ChEBI" id="CHEBI:18408"/>
    </cofactor>
    <text evidence="1">Binds between the large and small subunits.</text>
</comment>
<dbReference type="EMBL" id="BMOM01000005">
    <property type="protein sequence ID" value="GGM03009.1"/>
    <property type="molecule type" value="Genomic_DNA"/>
</dbReference>
<comment type="similarity">
    <text evidence="1">Belongs to the EutB family.</text>
</comment>
<feature type="binding site" evidence="1">
    <location>
        <position position="203"/>
    </location>
    <ligand>
        <name>substrate</name>
    </ligand>
</feature>
<feature type="binding site" evidence="1">
    <location>
        <position position="204"/>
    </location>
    <ligand>
        <name>adenosylcob(III)alamin</name>
        <dbReference type="ChEBI" id="CHEBI:18408"/>
    </ligand>
</feature>
<feature type="binding site" evidence="1">
    <location>
        <position position="417"/>
    </location>
    <ligand>
        <name>adenosylcob(III)alamin</name>
        <dbReference type="ChEBI" id="CHEBI:18408"/>
    </ligand>
</feature>
<keyword evidence="3" id="KW-1185">Reference proteome</keyword>
<dbReference type="InterPro" id="IPR010628">
    <property type="entry name" value="EutB"/>
</dbReference>
<dbReference type="PANTHER" id="PTHR39329:SF1">
    <property type="entry name" value="ETHANOLAMINE AMMONIA-LYASE LARGE SUBUNIT"/>
    <property type="match status" value="1"/>
</dbReference>
<protein>
    <recommendedName>
        <fullName evidence="1">Ethanolamine ammonia-lyase large subunit</fullName>
        <shortName evidence="1">EAL large subunit</shortName>
        <ecNumber evidence="1">4.3.1.7</ecNumber>
    </recommendedName>
</protein>
<reference evidence="3" key="1">
    <citation type="journal article" date="2019" name="Int. J. Syst. Evol. Microbiol.">
        <title>The Global Catalogue of Microorganisms (GCM) 10K type strain sequencing project: providing services to taxonomists for standard genome sequencing and annotation.</title>
        <authorList>
            <consortium name="The Broad Institute Genomics Platform"/>
            <consortium name="The Broad Institute Genome Sequencing Center for Infectious Disease"/>
            <person name="Wu L."/>
            <person name="Ma J."/>
        </authorList>
    </citation>
    <scope>NUCLEOTIDE SEQUENCE [LARGE SCALE GENOMIC DNA]</scope>
    <source>
        <strain evidence="3">JCM 15443</strain>
    </source>
</reference>
<feature type="binding site" evidence="1">
    <location>
        <position position="303"/>
    </location>
    <ligand>
        <name>substrate</name>
    </ligand>
</feature>
<evidence type="ECO:0000256" key="1">
    <source>
        <dbReference type="HAMAP-Rule" id="MF_00861"/>
    </source>
</evidence>
<name>A0ABQ2GM03_9DEIO</name>
<evidence type="ECO:0000313" key="2">
    <source>
        <dbReference type="EMBL" id="GGM03009.1"/>
    </source>
</evidence>
<feature type="binding site" evidence="1">
    <location>
        <begin position="170"/>
        <end position="172"/>
    </location>
    <ligand>
        <name>substrate</name>
    </ligand>
</feature>
<dbReference type="HAMAP" id="MF_00861">
    <property type="entry name" value="EutB"/>
    <property type="match status" value="1"/>
</dbReference>
<comment type="pathway">
    <text evidence="1">Amine and polyamine degradation; ethanolamine degradation.</text>
</comment>
<dbReference type="Gene3D" id="2.30.170.30">
    <property type="entry name" value="ethanolamine ammonia-lyase heavy chain domain like"/>
    <property type="match status" value="1"/>
</dbReference>
<gene>
    <name evidence="1" type="primary">eutB</name>
    <name evidence="2" type="ORF">GCM10010841_09360</name>
</gene>
<dbReference type="InterPro" id="IPR044939">
    <property type="entry name" value="EutB_dom_2_sf"/>
</dbReference>
<proteinExistence type="inferred from homology"/>
<dbReference type="RefSeq" id="WP_229752887.1">
    <property type="nucleotide sequence ID" value="NZ_BMOM01000005.1"/>
</dbReference>
<dbReference type="InterPro" id="IPR013785">
    <property type="entry name" value="Aldolase_TIM"/>
</dbReference>
<dbReference type="Pfam" id="PF06751">
    <property type="entry name" value="EutB"/>
    <property type="match status" value="1"/>
</dbReference>
<sequence>MNARFCTPEVRTYHLTLGHRHFSFPDLRAVMGCASPPKSGDELAGLAAGSAAEREAARQVLADLPLTVFLEDPLVPYETDEVTRLIVDSHDAAALAPVSGLSVGEFRDWLLGDHATPQSLAALAPGLTPEMVAAVGKLMRVQDLVLAASKVEVVTRFRTTLGLRGRFSTRLQPNHPTDDPRGILASTLDGLMFGCGDAVIGINPALDSVESCVGLLRLLDDFRRSTGVPTQSCVLTHVTNTLQAMERGAPVDLVFQSVAGTQAANAGFGIDLALLDEAHAAAMDLRRGADLSGGFGDNVMYFETGQGSALSAGAHHGVDQGTLEARAYAVARRYRPLLVNTVVGFIGPEYLMGGKQIIRAGLEDHFCGKLLGLPMGCDVCYTNHADADGDDMDALLTLLGAAGVTFIMGVPGGDDIMLNYQSTSFHDAWYLRRLFDRSPAPEFAAWLETVGLSQGGALTLPERAQLRGLMNTAELS</sequence>
<evidence type="ECO:0000313" key="3">
    <source>
        <dbReference type="Proteomes" id="UP000661918"/>
    </source>
</evidence>
<feature type="binding site" evidence="1">
    <location>
        <position position="311"/>
    </location>
    <ligand>
        <name>adenosylcob(III)alamin</name>
        <dbReference type="ChEBI" id="CHEBI:18408"/>
    </ligand>
</feature>
<dbReference type="EC" id="4.3.1.7" evidence="1"/>
<comment type="subunit">
    <text evidence="1">The basic unit is a heterodimer which dimerizes to form tetramers. The heterotetramers trimerize; 6 large subunits form a core ring with 6 small subunits projecting outwards.</text>
</comment>
<comment type="catalytic activity">
    <reaction evidence="1">
        <text>ethanolamine = acetaldehyde + NH4(+)</text>
        <dbReference type="Rhea" id="RHEA:15313"/>
        <dbReference type="ChEBI" id="CHEBI:15343"/>
        <dbReference type="ChEBI" id="CHEBI:28938"/>
        <dbReference type="ChEBI" id="CHEBI:57603"/>
        <dbReference type="EC" id="4.3.1.7"/>
    </reaction>
</comment>
<dbReference type="PIRSF" id="PIRSF018788">
    <property type="entry name" value="EutB"/>
    <property type="match status" value="1"/>
</dbReference>
<feature type="binding site" evidence="1">
    <location>
        <position position="256"/>
    </location>
    <ligand>
        <name>adenosylcob(III)alamin</name>
        <dbReference type="ChEBI" id="CHEBI:18408"/>
    </ligand>
</feature>
<keyword evidence="1 2" id="KW-0456">Lyase</keyword>
<dbReference type="PANTHER" id="PTHR39329">
    <property type="entry name" value="ETHANOLAMINE AMMONIA-LYASE HEAVY CHAIN"/>
    <property type="match status" value="1"/>
</dbReference>
<dbReference type="Gene3D" id="3.20.20.70">
    <property type="entry name" value="Aldolase class I"/>
    <property type="match status" value="1"/>
</dbReference>
<comment type="subcellular location">
    <subcellularLocation>
        <location evidence="1">Bacterial microcompartment</location>
    </subcellularLocation>
</comment>
<dbReference type="NCBIfam" id="NF011649">
    <property type="entry name" value="PRK15067.1"/>
    <property type="match status" value="1"/>
</dbReference>
<keyword evidence="1" id="KW-1283">Bacterial microcompartment</keyword>
<dbReference type="InterPro" id="IPR044941">
    <property type="entry name" value="EutB_N_sf"/>
</dbReference>
<dbReference type="Proteomes" id="UP000661918">
    <property type="component" value="Unassembled WGS sequence"/>
</dbReference>
<comment type="caution">
    <text evidence="2">The sequence shown here is derived from an EMBL/GenBank/DDBJ whole genome shotgun (WGS) entry which is preliminary data.</text>
</comment>
<organism evidence="2 3">
    <name type="scientific">Deinococcus aerophilus</name>
    <dbReference type="NCBI Taxonomy" id="522488"/>
    <lineage>
        <taxon>Bacteria</taxon>
        <taxon>Thermotogati</taxon>
        <taxon>Deinococcota</taxon>
        <taxon>Deinococci</taxon>
        <taxon>Deinococcales</taxon>
        <taxon>Deinococcaceae</taxon>
        <taxon>Deinococcus</taxon>
    </lineage>
</organism>
<dbReference type="Gene3D" id="1.10.220.70">
    <property type="entry name" value="lyase"/>
    <property type="match status" value="1"/>
</dbReference>